<protein>
    <submittedName>
        <fullName evidence="5">SMP-30/gluconolactonase/LRE family protein</fullName>
    </submittedName>
</protein>
<keyword evidence="3" id="KW-0732">Signal</keyword>
<dbReference type="Pfam" id="PF08450">
    <property type="entry name" value="SGL"/>
    <property type="match status" value="1"/>
</dbReference>
<dbReference type="Gene3D" id="2.120.10.30">
    <property type="entry name" value="TolB, C-terminal domain"/>
    <property type="match status" value="1"/>
</dbReference>
<evidence type="ECO:0000256" key="3">
    <source>
        <dbReference type="SAM" id="SignalP"/>
    </source>
</evidence>
<dbReference type="Proteomes" id="UP001332243">
    <property type="component" value="Unassembled WGS sequence"/>
</dbReference>
<feature type="domain" description="SMP-30/Gluconolactonase/LRE-like region" evidence="4">
    <location>
        <begin position="83"/>
        <end position="332"/>
    </location>
</feature>
<dbReference type="InterPro" id="IPR051262">
    <property type="entry name" value="SMP-30/CGR1_Lactonase"/>
</dbReference>
<organism evidence="5 6">
    <name type="scientific">Plantactinospora sonchi</name>
    <dbReference type="NCBI Taxonomy" id="1544735"/>
    <lineage>
        <taxon>Bacteria</taxon>
        <taxon>Bacillati</taxon>
        <taxon>Actinomycetota</taxon>
        <taxon>Actinomycetes</taxon>
        <taxon>Micromonosporales</taxon>
        <taxon>Micromonosporaceae</taxon>
        <taxon>Plantactinospora</taxon>
    </lineage>
</organism>
<evidence type="ECO:0000256" key="1">
    <source>
        <dbReference type="ARBA" id="ARBA00008853"/>
    </source>
</evidence>
<comment type="caution">
    <text evidence="5">The sequence shown here is derived from an EMBL/GenBank/DDBJ whole genome shotgun (WGS) entry which is preliminary data.</text>
</comment>
<comment type="similarity">
    <text evidence="1">Belongs to the SMP-30/CGR1 family.</text>
</comment>
<dbReference type="InterPro" id="IPR013658">
    <property type="entry name" value="SGL"/>
</dbReference>
<evidence type="ECO:0000313" key="6">
    <source>
        <dbReference type="Proteomes" id="UP001332243"/>
    </source>
</evidence>
<name>A0ABU7S1F6_9ACTN</name>
<evidence type="ECO:0000313" key="5">
    <source>
        <dbReference type="EMBL" id="MEE6262564.1"/>
    </source>
</evidence>
<feature type="chain" id="PRO_5045530529" evidence="3">
    <location>
        <begin position="28"/>
        <end position="351"/>
    </location>
</feature>
<dbReference type="SUPFAM" id="SSF63829">
    <property type="entry name" value="Calcium-dependent phosphotriesterase"/>
    <property type="match status" value="1"/>
</dbReference>
<dbReference type="PRINTS" id="PR01790">
    <property type="entry name" value="SMP30FAMILY"/>
</dbReference>
<feature type="signal peptide" evidence="3">
    <location>
        <begin position="1"/>
        <end position="27"/>
    </location>
</feature>
<evidence type="ECO:0000259" key="4">
    <source>
        <dbReference type="Pfam" id="PF08450"/>
    </source>
</evidence>
<dbReference type="InterPro" id="IPR011042">
    <property type="entry name" value="6-blade_b-propeller_TolB-like"/>
</dbReference>
<dbReference type="EMBL" id="JAZGQK010000029">
    <property type="protein sequence ID" value="MEE6262564.1"/>
    <property type="molecule type" value="Genomic_DNA"/>
</dbReference>
<keyword evidence="6" id="KW-1185">Reference proteome</keyword>
<sequence>MSRRTARPALAGALTLLTALTASTTLAGHPAAAGDTVSAGVRADAGAHGGTAGPCTPGASYPSPLPATTMAATRISGRFNFLEGPVWLAGSGRLLLSDMAGGTGPENVQPSTIRRFTPPDRFDVFLENAGSNGLAVTGDGTQVVAATHDQRSVSAYLLSDRSRSLLAGDYQGRRFNSPNDLTIRTDGTIYVTDPNFQRGNRPDEMGGMTGVFRVSGGEVFLVDGTVAQPNGIVLSPDETTLYVGSNAGNTVFRYNVLPDGSTSGRTVFANLAGPDGATVDCAGNIYWASHTDGRIHVFAPTGEKLGTISSGRNTTNAAFGGPDGRTLFITSGTWGNFGLYQVELNVPGSPY</sequence>
<dbReference type="RefSeq" id="WP_331217503.1">
    <property type="nucleotide sequence ID" value="NZ_JAZGQK010000029.1"/>
</dbReference>
<reference evidence="5 6" key="1">
    <citation type="submission" date="2024-01" db="EMBL/GenBank/DDBJ databases">
        <title>Genome insights into Plantactinospora sonchi sp. nov.</title>
        <authorList>
            <person name="Wang L."/>
        </authorList>
    </citation>
    <scope>NUCLEOTIDE SEQUENCE [LARGE SCALE GENOMIC DNA]</scope>
    <source>
        <strain evidence="5 6">NEAU-QY2</strain>
    </source>
</reference>
<keyword evidence="2" id="KW-0378">Hydrolase</keyword>
<evidence type="ECO:0000256" key="2">
    <source>
        <dbReference type="ARBA" id="ARBA00022801"/>
    </source>
</evidence>
<accession>A0ABU7S1F6</accession>
<dbReference type="PANTHER" id="PTHR47572">
    <property type="entry name" value="LIPOPROTEIN-RELATED"/>
    <property type="match status" value="1"/>
</dbReference>
<proteinExistence type="inferred from homology"/>
<dbReference type="PANTHER" id="PTHR47572:SF4">
    <property type="entry name" value="LACTONASE DRP35"/>
    <property type="match status" value="1"/>
</dbReference>
<gene>
    <name evidence="5" type="ORF">V1633_29165</name>
</gene>
<dbReference type="InterPro" id="IPR005511">
    <property type="entry name" value="SMP-30"/>
</dbReference>